<name>A0A2K1IGU2_PHYPA</name>
<evidence type="ECO:0000256" key="1">
    <source>
        <dbReference type="SAM" id="MobiDB-lite"/>
    </source>
</evidence>
<dbReference type="RefSeq" id="XP_024364420.1">
    <property type="nucleotide sequence ID" value="XM_024508652.2"/>
</dbReference>
<reference evidence="2 4" key="1">
    <citation type="journal article" date="2008" name="Science">
        <title>The Physcomitrella genome reveals evolutionary insights into the conquest of land by plants.</title>
        <authorList>
            <person name="Rensing S."/>
            <person name="Lang D."/>
            <person name="Zimmer A."/>
            <person name="Terry A."/>
            <person name="Salamov A."/>
            <person name="Shapiro H."/>
            <person name="Nishiyama T."/>
            <person name="Perroud P.-F."/>
            <person name="Lindquist E."/>
            <person name="Kamisugi Y."/>
            <person name="Tanahashi T."/>
            <person name="Sakakibara K."/>
            <person name="Fujita T."/>
            <person name="Oishi K."/>
            <person name="Shin-I T."/>
            <person name="Kuroki Y."/>
            <person name="Toyoda A."/>
            <person name="Suzuki Y."/>
            <person name="Hashimoto A."/>
            <person name="Yamaguchi K."/>
            <person name="Sugano A."/>
            <person name="Kohara Y."/>
            <person name="Fujiyama A."/>
            <person name="Anterola A."/>
            <person name="Aoki S."/>
            <person name="Ashton N."/>
            <person name="Barbazuk W.B."/>
            <person name="Barker E."/>
            <person name="Bennetzen J."/>
            <person name="Bezanilla M."/>
            <person name="Blankenship R."/>
            <person name="Cho S.H."/>
            <person name="Dutcher S."/>
            <person name="Estelle M."/>
            <person name="Fawcett J.A."/>
            <person name="Gundlach H."/>
            <person name="Hanada K."/>
            <person name="Heyl A."/>
            <person name="Hicks K.A."/>
            <person name="Hugh J."/>
            <person name="Lohr M."/>
            <person name="Mayer K."/>
            <person name="Melkozernov A."/>
            <person name="Murata T."/>
            <person name="Nelson D."/>
            <person name="Pils B."/>
            <person name="Prigge M."/>
            <person name="Reiss B."/>
            <person name="Renner T."/>
            <person name="Rombauts S."/>
            <person name="Rushton P."/>
            <person name="Sanderfoot A."/>
            <person name="Schween G."/>
            <person name="Shiu S.-H."/>
            <person name="Stueber K."/>
            <person name="Theodoulou F.L."/>
            <person name="Tu H."/>
            <person name="Van de Peer Y."/>
            <person name="Verrier P.J."/>
            <person name="Waters E."/>
            <person name="Wood A."/>
            <person name="Yang L."/>
            <person name="Cove D."/>
            <person name="Cuming A."/>
            <person name="Hasebe M."/>
            <person name="Lucas S."/>
            <person name="Mishler D.B."/>
            <person name="Reski R."/>
            <person name="Grigoriev I."/>
            <person name="Quatrano R.S."/>
            <person name="Boore J.L."/>
        </authorList>
    </citation>
    <scope>NUCLEOTIDE SEQUENCE [LARGE SCALE GENOMIC DNA]</scope>
    <source>
        <strain evidence="3 4">cv. Gransden 2004</strain>
    </source>
</reference>
<dbReference type="OMA" id="QMEIEPV"/>
<dbReference type="GeneID" id="112276871"/>
<feature type="region of interest" description="Disordered" evidence="1">
    <location>
        <begin position="46"/>
        <end position="119"/>
    </location>
</feature>
<dbReference type="Proteomes" id="UP000006727">
    <property type="component" value="Chromosome 24"/>
</dbReference>
<dbReference type="PANTHER" id="PTHR36320:SF1">
    <property type="entry name" value="OS04G0611300 PROTEIN"/>
    <property type="match status" value="1"/>
</dbReference>
<keyword evidence="4" id="KW-1185">Reference proteome</keyword>
<feature type="compositionally biased region" description="Basic residues" evidence="1">
    <location>
        <begin position="91"/>
        <end position="119"/>
    </location>
</feature>
<dbReference type="Gramene" id="Pp3c24_14860V3.2">
    <property type="protein sequence ID" value="Pp3c24_14860V3.2"/>
    <property type="gene ID" value="Pp3c24_14860"/>
</dbReference>
<dbReference type="PANTHER" id="PTHR36320">
    <property type="entry name" value="OS04G0611300 PROTEIN"/>
    <property type="match status" value="1"/>
</dbReference>
<feature type="compositionally biased region" description="Basic and acidic residues" evidence="1">
    <location>
        <begin position="46"/>
        <end position="67"/>
    </location>
</feature>
<reference evidence="3" key="3">
    <citation type="submission" date="2020-12" db="UniProtKB">
        <authorList>
            <consortium name="EnsemblPlants"/>
        </authorList>
    </citation>
    <scope>IDENTIFICATION</scope>
</reference>
<gene>
    <name evidence="3" type="primary">LOC112276871</name>
    <name evidence="2" type="ORF">PHYPA_029088</name>
</gene>
<reference evidence="2 4" key="2">
    <citation type="journal article" date="2018" name="Plant J.">
        <title>The Physcomitrella patens chromosome-scale assembly reveals moss genome structure and evolution.</title>
        <authorList>
            <person name="Lang D."/>
            <person name="Ullrich K.K."/>
            <person name="Murat F."/>
            <person name="Fuchs J."/>
            <person name="Jenkins J."/>
            <person name="Haas F.B."/>
            <person name="Piednoel M."/>
            <person name="Gundlach H."/>
            <person name="Van Bel M."/>
            <person name="Meyberg R."/>
            <person name="Vives C."/>
            <person name="Morata J."/>
            <person name="Symeonidi A."/>
            <person name="Hiss M."/>
            <person name="Muchero W."/>
            <person name="Kamisugi Y."/>
            <person name="Saleh O."/>
            <person name="Blanc G."/>
            <person name="Decker E.L."/>
            <person name="van Gessel N."/>
            <person name="Grimwood J."/>
            <person name="Hayes R.D."/>
            <person name="Graham S.W."/>
            <person name="Gunter L.E."/>
            <person name="McDaniel S.F."/>
            <person name="Hoernstein S.N.W."/>
            <person name="Larsson A."/>
            <person name="Li F.W."/>
            <person name="Perroud P.F."/>
            <person name="Phillips J."/>
            <person name="Ranjan P."/>
            <person name="Rokshar D.S."/>
            <person name="Rothfels C.J."/>
            <person name="Schneider L."/>
            <person name="Shu S."/>
            <person name="Stevenson D.W."/>
            <person name="Thummler F."/>
            <person name="Tillich M."/>
            <person name="Villarreal Aguilar J.C."/>
            <person name="Widiez T."/>
            <person name="Wong G.K."/>
            <person name="Wymore A."/>
            <person name="Zhang Y."/>
            <person name="Zimmer A.D."/>
            <person name="Quatrano R.S."/>
            <person name="Mayer K.F.X."/>
            <person name="Goodstein D."/>
            <person name="Casacuberta J.M."/>
            <person name="Vandepoele K."/>
            <person name="Reski R."/>
            <person name="Cuming A.C."/>
            <person name="Tuskan G.A."/>
            <person name="Maumus F."/>
            <person name="Salse J."/>
            <person name="Schmutz J."/>
            <person name="Rensing S.A."/>
        </authorList>
    </citation>
    <scope>NUCLEOTIDE SEQUENCE [LARGE SCALE GENOMIC DNA]</scope>
    <source>
        <strain evidence="3 4">cv. Gransden 2004</strain>
    </source>
</reference>
<accession>A0A2K1IGU2</accession>
<evidence type="ECO:0000313" key="4">
    <source>
        <dbReference type="Proteomes" id="UP000006727"/>
    </source>
</evidence>
<dbReference type="EnsemblPlants" id="Pp3c24_14860V3.1">
    <property type="protein sequence ID" value="Pp3c24_14860V3.1"/>
    <property type="gene ID" value="Pp3c24_14860"/>
</dbReference>
<dbReference type="Gramene" id="Pp3c24_14860V3.1">
    <property type="protein sequence ID" value="Pp3c24_14860V3.1"/>
    <property type="gene ID" value="Pp3c24_14860"/>
</dbReference>
<organism evidence="2">
    <name type="scientific">Physcomitrium patens</name>
    <name type="common">Spreading-leaved earth moss</name>
    <name type="synonym">Physcomitrella patens</name>
    <dbReference type="NCBI Taxonomy" id="3218"/>
    <lineage>
        <taxon>Eukaryota</taxon>
        <taxon>Viridiplantae</taxon>
        <taxon>Streptophyta</taxon>
        <taxon>Embryophyta</taxon>
        <taxon>Bryophyta</taxon>
        <taxon>Bryophytina</taxon>
        <taxon>Bryopsida</taxon>
        <taxon>Funariidae</taxon>
        <taxon>Funariales</taxon>
        <taxon>Funariaceae</taxon>
        <taxon>Physcomitrium</taxon>
    </lineage>
</organism>
<protein>
    <submittedName>
        <fullName evidence="2 3">Uncharacterized protein</fullName>
    </submittedName>
</protein>
<dbReference type="AlphaFoldDB" id="A0A2K1IGU2"/>
<evidence type="ECO:0000313" key="3">
    <source>
        <dbReference type="EnsemblPlants" id="Pp3c24_14860V3.1"/>
    </source>
</evidence>
<proteinExistence type="predicted"/>
<dbReference type="OrthoDB" id="1922182at2759"/>
<dbReference type="PaxDb" id="3218-PP1S178_14V6.1"/>
<dbReference type="EMBL" id="ABEU02000024">
    <property type="protein sequence ID" value="PNR28496.1"/>
    <property type="molecule type" value="Genomic_DNA"/>
</dbReference>
<dbReference type="EnsemblPlants" id="Pp3c24_14860V3.2">
    <property type="protein sequence ID" value="Pp3c24_14860V3.2"/>
    <property type="gene ID" value="Pp3c24_14860"/>
</dbReference>
<evidence type="ECO:0000313" key="2">
    <source>
        <dbReference type="EMBL" id="PNR28496.1"/>
    </source>
</evidence>
<sequence>MGKSIRSKRLKRLRTLKRELVTPHYDEKDAAKQAIMEAALAAPKLELPKKRSREETMEVEEPTRGREGQSSTSMAVDEAGPSNGGNDSKRLKVRGGIKKRGKSQGRLKKERHHKKKLQF</sequence>